<dbReference type="PANTHER" id="PTHR48462">
    <property type="entry name" value="PROTEIN, PUTATIVE-RELATED"/>
    <property type="match status" value="1"/>
</dbReference>
<proteinExistence type="predicted"/>
<comment type="caution">
    <text evidence="2">The sequence shown here is derived from an EMBL/GenBank/DDBJ whole genome shotgun (WGS) entry which is preliminary data.</text>
</comment>
<gene>
    <name evidence="2" type="ORF">SNEC2469_LOCUS35404</name>
</gene>
<protein>
    <recommendedName>
        <fullName evidence="1">Reverse transcriptase domain-containing protein</fullName>
    </recommendedName>
</protein>
<dbReference type="Proteomes" id="UP000601435">
    <property type="component" value="Unassembled WGS sequence"/>
</dbReference>
<accession>A0A813CNN8</accession>
<dbReference type="InterPro" id="IPR000477">
    <property type="entry name" value="RT_dom"/>
</dbReference>
<sequence>MCLLPFLAPCIAGSDIDSSFDARQTTLDRWLLAHPSEGNVLRLLNAARGWVSEATMLQNHINAHLSGSLEGEVQSARMPTLRHVPAAARHSWCQALTRALAAEAHRNDLRSWVELLMLPQAVLCPPPRRGRKHLKAAAAFTLDRLHRWQQGDRAQLWDSRPVPRARFDRKACAALLFEELLPQSQETACALDSLHPAASPPAAPSMQELPLAPELADELVARCLREFPPDMAPGPTGLRVQHLREACVAGSADLVVAQLAAVVNLLAQGLMKLRPFWLVRAQLLCPSPLVAYDQSQSVGVAVPGAAEKAVHCVRAWMQRHSAASDKVLLKLDFSSAAFNCISREVVLSLFRAHFPTLRTHFPTLARWATWCYRAPSRLQFGDRAVLSRSSVHQGDPLAPLLFSAAIHPLAMELRAGDSDLALQYLDDGVVAGSLRAVSTALALVQRKASAVGLTLNLSKCEVVALGSVTDASLLMHFPSALLRKADGSSRVLRQFEFLGAPVATEPFVDAHTKARVGKAAALLDIAAWFTACDVPRRHDWASSDGAAVVSGVGGLEALNTQLRQAQRLAVAAAVDLKQRQLSQLLDQAVWDTQLAQATASERAVLHPEAGLGARAFLPPLPSGCTRVESASFVAELRFRLGLPDAAEETWCPKCDAVLDRFSHHAASCVAGGERTLRHHAIRDTVFTWAKRPGIWKLAPAASSSRLRGPLLPAVGRSPAPCTICSSKN</sequence>
<dbReference type="OrthoDB" id="437505at2759"/>
<dbReference type="PANTHER" id="PTHR48462:SF1">
    <property type="entry name" value="PROTEIN, PUTATIVE-RELATED"/>
    <property type="match status" value="1"/>
</dbReference>
<reference evidence="2" key="1">
    <citation type="submission" date="2021-02" db="EMBL/GenBank/DDBJ databases">
        <authorList>
            <person name="Dougan E. K."/>
            <person name="Rhodes N."/>
            <person name="Thang M."/>
            <person name="Chan C."/>
        </authorList>
    </citation>
    <scope>NUCLEOTIDE SEQUENCE</scope>
</reference>
<dbReference type="EMBL" id="CAJNJA010102274">
    <property type="protein sequence ID" value="CAE7944702.1"/>
    <property type="molecule type" value="Genomic_DNA"/>
</dbReference>
<dbReference type="Pfam" id="PF00078">
    <property type="entry name" value="RVT_1"/>
    <property type="match status" value="1"/>
</dbReference>
<name>A0A813CNN8_9DINO</name>
<dbReference type="AlphaFoldDB" id="A0A813CNN8"/>
<evidence type="ECO:0000313" key="3">
    <source>
        <dbReference type="Proteomes" id="UP000601435"/>
    </source>
</evidence>
<keyword evidence="3" id="KW-1185">Reference proteome</keyword>
<organism evidence="2 3">
    <name type="scientific">Symbiodinium necroappetens</name>
    <dbReference type="NCBI Taxonomy" id="1628268"/>
    <lineage>
        <taxon>Eukaryota</taxon>
        <taxon>Sar</taxon>
        <taxon>Alveolata</taxon>
        <taxon>Dinophyceae</taxon>
        <taxon>Suessiales</taxon>
        <taxon>Symbiodiniaceae</taxon>
        <taxon>Symbiodinium</taxon>
    </lineage>
</organism>
<evidence type="ECO:0000259" key="1">
    <source>
        <dbReference type="Pfam" id="PF00078"/>
    </source>
</evidence>
<evidence type="ECO:0000313" key="2">
    <source>
        <dbReference type="EMBL" id="CAE7944702.1"/>
    </source>
</evidence>
<feature type="domain" description="Reverse transcriptase" evidence="1">
    <location>
        <begin position="321"/>
        <end position="500"/>
    </location>
</feature>